<evidence type="ECO:0000256" key="1">
    <source>
        <dbReference type="SAM" id="SignalP"/>
    </source>
</evidence>
<dbReference type="EMBL" id="CAKXAJ010014931">
    <property type="protein sequence ID" value="CAH2216309.1"/>
    <property type="molecule type" value="Genomic_DNA"/>
</dbReference>
<organism evidence="2 3">
    <name type="scientific">Pararge aegeria aegeria</name>
    <dbReference type="NCBI Taxonomy" id="348720"/>
    <lineage>
        <taxon>Eukaryota</taxon>
        <taxon>Metazoa</taxon>
        <taxon>Ecdysozoa</taxon>
        <taxon>Arthropoda</taxon>
        <taxon>Hexapoda</taxon>
        <taxon>Insecta</taxon>
        <taxon>Pterygota</taxon>
        <taxon>Neoptera</taxon>
        <taxon>Endopterygota</taxon>
        <taxon>Lepidoptera</taxon>
        <taxon>Glossata</taxon>
        <taxon>Ditrysia</taxon>
        <taxon>Papilionoidea</taxon>
        <taxon>Nymphalidae</taxon>
        <taxon>Satyrinae</taxon>
        <taxon>Satyrini</taxon>
        <taxon>Parargina</taxon>
        <taxon>Pararge</taxon>
    </lineage>
</organism>
<keyword evidence="3" id="KW-1185">Reference proteome</keyword>
<comment type="caution">
    <text evidence="2">The sequence shown here is derived from an EMBL/GenBank/DDBJ whole genome shotgun (WGS) entry which is preliminary data.</text>
</comment>
<keyword evidence="1" id="KW-0732">Signal</keyword>
<reference evidence="2" key="1">
    <citation type="submission" date="2022-03" db="EMBL/GenBank/DDBJ databases">
        <authorList>
            <person name="Lindestad O."/>
        </authorList>
    </citation>
    <scope>NUCLEOTIDE SEQUENCE</scope>
</reference>
<sequence>MRTLTNCSVVLVSALAGEVRGTRMCQQFCPEIPVYGSMHLGALGIVMHLSRLVGAAPFSSNDAEWRASRPLVVCSVVLTTLIGKHL</sequence>
<gene>
    <name evidence="2" type="primary">jg24680</name>
    <name evidence="2" type="ORF">PAEG_LOCUS4360</name>
</gene>
<feature type="non-terminal residue" evidence="2">
    <location>
        <position position="1"/>
    </location>
</feature>
<evidence type="ECO:0000313" key="2">
    <source>
        <dbReference type="EMBL" id="CAH2216309.1"/>
    </source>
</evidence>
<protein>
    <submittedName>
        <fullName evidence="2">Jg24680 protein</fullName>
    </submittedName>
</protein>
<dbReference type="Proteomes" id="UP000838756">
    <property type="component" value="Unassembled WGS sequence"/>
</dbReference>
<proteinExistence type="predicted"/>
<name>A0A8S4QQU8_9NEOP</name>
<feature type="signal peptide" evidence="1">
    <location>
        <begin position="1"/>
        <end position="21"/>
    </location>
</feature>
<feature type="chain" id="PRO_5035805632" evidence="1">
    <location>
        <begin position="22"/>
        <end position="86"/>
    </location>
</feature>
<dbReference type="AlphaFoldDB" id="A0A8S4QQU8"/>
<evidence type="ECO:0000313" key="3">
    <source>
        <dbReference type="Proteomes" id="UP000838756"/>
    </source>
</evidence>
<accession>A0A8S4QQU8</accession>